<keyword evidence="3" id="KW-1185">Reference proteome</keyword>
<dbReference type="AlphaFoldDB" id="A0AAW1R8B0"/>
<gene>
    <name evidence="2" type="ORF">WJX72_008463</name>
</gene>
<evidence type="ECO:0000313" key="3">
    <source>
        <dbReference type="Proteomes" id="UP001489004"/>
    </source>
</evidence>
<proteinExistence type="predicted"/>
<dbReference type="SUPFAM" id="SSF48371">
    <property type="entry name" value="ARM repeat"/>
    <property type="match status" value="1"/>
</dbReference>
<sequence length="663" mass="72126">MGSVSKRPLSGGSAAPATKKKKSGPTMTLKELEQQRKQQQQADQYRLHQQMQQNRTLQTLQALQPHVHPSAGPYIAIDPNFEATQMRDLQVALRSRQPPAVNWACNVLSVLAFQARPELRLAKHPGLLDAILEVLRYSLDPRPLHVRMEVSSRVSSSASTLPPGTPQGWWWEEDGLLSSRPRDPDKLQWAVCVSNIVRNLAITPDNAPPLAEPVSVEVVLNSLDKCVHKPCPALNELAINLLDAMRQIGPSVCLSALNEAIARRLLCLLGSLMEYGLMPLRVRIAAAGALIGLTQGQQNSTVLLSMAEARQPPLLRHLVDLLSTPADAARQAAQANLDGDCGPIPGMEGNPTKASPQAASEVLQAEAVHTAAQAFAELAQRLPNQQILRALVAEPRVVKSLAHLLLCKLPAPGTTTPLAKLASKPAGSQAIMDFVAKLLSLARQHAAGALLLVCSTAGGQEKMVTYEREIEDRHQSGVFMASEAANKQGRLENAILSGPGTLECYVNQNSACKHDPVARQVKAAIDEAVAEVKGPKATVMQAGSYRKSTALQGTDLDMFVNTYSENVTKNERMRIGIATCTNLRASGYYDTQCSLHQKVLRLKSQTQRHPDVDIAFERFKDQTKLPPNRAFSQDQAVSKAVKVVKSMQRAYNLPPILLQVYLV</sequence>
<dbReference type="Proteomes" id="UP001489004">
    <property type="component" value="Unassembled WGS sequence"/>
</dbReference>
<name>A0AAW1R8B0_9CHLO</name>
<comment type="caution">
    <text evidence="2">The sequence shown here is derived from an EMBL/GenBank/DDBJ whole genome shotgun (WGS) entry which is preliminary data.</text>
</comment>
<accession>A0AAW1R8B0</accession>
<feature type="region of interest" description="Disordered" evidence="1">
    <location>
        <begin position="1"/>
        <end position="43"/>
    </location>
</feature>
<dbReference type="InterPro" id="IPR043519">
    <property type="entry name" value="NT_sf"/>
</dbReference>
<dbReference type="InterPro" id="IPR016024">
    <property type="entry name" value="ARM-type_fold"/>
</dbReference>
<evidence type="ECO:0000256" key="1">
    <source>
        <dbReference type="SAM" id="MobiDB-lite"/>
    </source>
</evidence>
<organism evidence="2 3">
    <name type="scientific">[Myrmecia] bisecta</name>
    <dbReference type="NCBI Taxonomy" id="41462"/>
    <lineage>
        <taxon>Eukaryota</taxon>
        <taxon>Viridiplantae</taxon>
        <taxon>Chlorophyta</taxon>
        <taxon>core chlorophytes</taxon>
        <taxon>Trebouxiophyceae</taxon>
        <taxon>Trebouxiales</taxon>
        <taxon>Trebouxiaceae</taxon>
        <taxon>Myrmecia</taxon>
    </lineage>
</organism>
<protein>
    <submittedName>
        <fullName evidence="2">Uncharacterized protein</fullName>
    </submittedName>
</protein>
<dbReference type="SUPFAM" id="SSF81301">
    <property type="entry name" value="Nucleotidyltransferase"/>
    <property type="match status" value="1"/>
</dbReference>
<reference evidence="2 3" key="1">
    <citation type="journal article" date="2024" name="Nat. Commun.">
        <title>Phylogenomics reveals the evolutionary origins of lichenization in chlorophyte algae.</title>
        <authorList>
            <person name="Puginier C."/>
            <person name="Libourel C."/>
            <person name="Otte J."/>
            <person name="Skaloud P."/>
            <person name="Haon M."/>
            <person name="Grisel S."/>
            <person name="Petersen M."/>
            <person name="Berrin J.G."/>
            <person name="Delaux P.M."/>
            <person name="Dal Grande F."/>
            <person name="Keller J."/>
        </authorList>
    </citation>
    <scope>NUCLEOTIDE SEQUENCE [LARGE SCALE GENOMIC DNA]</scope>
    <source>
        <strain evidence="2 3">SAG 2043</strain>
    </source>
</reference>
<dbReference type="EMBL" id="JALJOR010000001">
    <property type="protein sequence ID" value="KAK9829884.1"/>
    <property type="molecule type" value="Genomic_DNA"/>
</dbReference>
<evidence type="ECO:0000313" key="2">
    <source>
        <dbReference type="EMBL" id="KAK9829884.1"/>
    </source>
</evidence>